<sequence>MDKKIETTLRELLNIRELKSDVKLRGLIESLLKELKRPDIVSPALVDHLDLKSHLKRGKEPILPDLHDLDFLKRILKRIEGRIDDLLDKLVCLLKDLRNKSKSKKQDPSIKKQILKLLLQLINLLNIKSLIEKLHKVEEKIAEAD</sequence>
<dbReference type="HOGENOM" id="CLU_1782971_0_0_9"/>
<evidence type="ECO:0000313" key="3">
    <source>
        <dbReference type="Proteomes" id="UP000001401"/>
    </source>
</evidence>
<evidence type="ECO:0000256" key="1">
    <source>
        <dbReference type="SAM" id="Coils"/>
    </source>
</evidence>
<dbReference type="KEGG" id="bco:Bcell_1024"/>
<protein>
    <submittedName>
        <fullName evidence="2">Uncharacterized protein</fullName>
    </submittedName>
</protein>
<keyword evidence="3" id="KW-1185">Reference proteome</keyword>
<feature type="coiled-coil region" evidence="1">
    <location>
        <begin position="69"/>
        <end position="96"/>
    </location>
</feature>
<gene>
    <name evidence="2" type="ordered locus">Bcell_1024</name>
</gene>
<name>E6TQB9_EVAC2</name>
<evidence type="ECO:0000313" key="2">
    <source>
        <dbReference type="EMBL" id="ADU29297.1"/>
    </source>
</evidence>
<dbReference type="RefSeq" id="WP_013487638.1">
    <property type="nucleotide sequence ID" value="NC_014829.1"/>
</dbReference>
<dbReference type="Proteomes" id="UP000001401">
    <property type="component" value="Chromosome"/>
</dbReference>
<proteinExistence type="predicted"/>
<dbReference type="EMBL" id="CP002394">
    <property type="protein sequence ID" value="ADU29297.1"/>
    <property type="molecule type" value="Genomic_DNA"/>
</dbReference>
<dbReference type="AlphaFoldDB" id="E6TQB9"/>
<accession>E6TQB9</accession>
<reference evidence="2 3" key="1">
    <citation type="submission" date="2010-12" db="EMBL/GenBank/DDBJ databases">
        <title>Complete sequence of Bacillus cellulosilyticus DSM 2522.</title>
        <authorList>
            <consortium name="US DOE Joint Genome Institute"/>
            <person name="Lucas S."/>
            <person name="Copeland A."/>
            <person name="Lapidus A."/>
            <person name="Cheng J.-F."/>
            <person name="Bruce D."/>
            <person name="Goodwin L."/>
            <person name="Pitluck S."/>
            <person name="Chertkov O."/>
            <person name="Detter J.C."/>
            <person name="Han C."/>
            <person name="Tapia R."/>
            <person name="Land M."/>
            <person name="Hauser L."/>
            <person name="Jeffries C."/>
            <person name="Kyrpides N."/>
            <person name="Ivanova N."/>
            <person name="Mikhailova N."/>
            <person name="Brumm P."/>
            <person name="Mead D."/>
            <person name="Woyke T."/>
        </authorList>
    </citation>
    <scope>NUCLEOTIDE SEQUENCE [LARGE SCALE GENOMIC DNA]</scope>
    <source>
        <strain evidence="3">ATCC 21833 / DSM 2522 / FERM P-1141 / JCM 9156 / N-4</strain>
    </source>
</reference>
<keyword evidence="1" id="KW-0175">Coiled coil</keyword>
<organism evidence="2 3">
    <name type="scientific">Evansella cellulosilytica (strain ATCC 21833 / DSM 2522 / FERM P-1141 / JCM 9156 / N-4)</name>
    <name type="common">Bacillus cellulosilyticus</name>
    <dbReference type="NCBI Taxonomy" id="649639"/>
    <lineage>
        <taxon>Bacteria</taxon>
        <taxon>Bacillati</taxon>
        <taxon>Bacillota</taxon>
        <taxon>Bacilli</taxon>
        <taxon>Bacillales</taxon>
        <taxon>Bacillaceae</taxon>
        <taxon>Evansella</taxon>
    </lineage>
</organism>